<feature type="compositionally biased region" description="Polar residues" evidence="2">
    <location>
        <begin position="131"/>
        <end position="144"/>
    </location>
</feature>
<evidence type="ECO:0000256" key="1">
    <source>
        <dbReference type="ARBA" id="ARBA00022481"/>
    </source>
</evidence>
<feature type="transmembrane region" description="Helical" evidence="3">
    <location>
        <begin position="27"/>
        <end position="48"/>
    </location>
</feature>
<evidence type="ECO:0000313" key="5">
    <source>
        <dbReference type="Proteomes" id="UP000540989"/>
    </source>
</evidence>
<dbReference type="RefSeq" id="WP_184221748.1">
    <property type="nucleotide sequence ID" value="NZ_JACHIP010000007.1"/>
</dbReference>
<dbReference type="PROSITE" id="PS00409">
    <property type="entry name" value="PROKAR_NTER_METHYL"/>
    <property type="match status" value="1"/>
</dbReference>
<dbReference type="EMBL" id="JACHIP010000007">
    <property type="protein sequence ID" value="MBB5059857.1"/>
    <property type="molecule type" value="Genomic_DNA"/>
</dbReference>
<reference evidence="4 5" key="1">
    <citation type="submission" date="2020-08" db="EMBL/GenBank/DDBJ databases">
        <title>Genomic Encyclopedia of Type Strains, Phase IV (KMG-V): Genome sequencing to study the core and pangenomes of soil and plant-associated prokaryotes.</title>
        <authorList>
            <person name="Whitman W."/>
        </authorList>
    </citation>
    <scope>NUCLEOTIDE SEQUENCE [LARGE SCALE GENOMIC DNA]</scope>
    <source>
        <strain evidence="4 5">M8UP14</strain>
    </source>
</reference>
<dbReference type="PRINTS" id="PR00813">
    <property type="entry name" value="BCTERIALGSPG"/>
</dbReference>
<comment type="caution">
    <text evidence="4">The sequence shown here is derived from an EMBL/GenBank/DDBJ whole genome shotgun (WGS) entry which is preliminary data.</text>
</comment>
<proteinExistence type="predicted"/>
<keyword evidence="3" id="KW-0812">Transmembrane</keyword>
<accession>A0A7W7ZH93</accession>
<organism evidence="4 5">
    <name type="scientific">Granulicella aggregans</name>
    <dbReference type="NCBI Taxonomy" id="474949"/>
    <lineage>
        <taxon>Bacteria</taxon>
        <taxon>Pseudomonadati</taxon>
        <taxon>Acidobacteriota</taxon>
        <taxon>Terriglobia</taxon>
        <taxon>Terriglobales</taxon>
        <taxon>Acidobacteriaceae</taxon>
        <taxon>Granulicella</taxon>
    </lineage>
</organism>
<dbReference type="PANTHER" id="PTHR30093:SF47">
    <property type="entry name" value="TYPE IV PILUS NON-CORE MINOR PILIN PILE"/>
    <property type="match status" value="1"/>
</dbReference>
<dbReference type="InterPro" id="IPR000983">
    <property type="entry name" value="Bac_GSPG_pilin"/>
</dbReference>
<dbReference type="Proteomes" id="UP000540989">
    <property type="component" value="Unassembled WGS sequence"/>
</dbReference>
<dbReference type="Gene3D" id="3.30.700.10">
    <property type="entry name" value="Glycoprotein, Type 4 Pilin"/>
    <property type="match status" value="1"/>
</dbReference>
<name>A0A7W7ZH93_9BACT</name>
<dbReference type="NCBIfam" id="TIGR02532">
    <property type="entry name" value="IV_pilin_GFxxxE"/>
    <property type="match status" value="1"/>
</dbReference>
<evidence type="ECO:0000256" key="3">
    <source>
        <dbReference type="SAM" id="Phobius"/>
    </source>
</evidence>
<feature type="region of interest" description="Disordered" evidence="2">
    <location>
        <begin position="118"/>
        <end position="144"/>
    </location>
</feature>
<dbReference type="PANTHER" id="PTHR30093">
    <property type="entry name" value="GENERAL SECRETION PATHWAY PROTEIN G"/>
    <property type="match status" value="1"/>
</dbReference>
<keyword evidence="3" id="KW-1133">Transmembrane helix</keyword>
<dbReference type="Pfam" id="PF07963">
    <property type="entry name" value="N_methyl"/>
    <property type="match status" value="1"/>
</dbReference>
<dbReference type="GO" id="GO:0015627">
    <property type="term" value="C:type II protein secretion system complex"/>
    <property type="evidence" value="ECO:0007669"/>
    <property type="project" value="InterPro"/>
</dbReference>
<keyword evidence="5" id="KW-1185">Reference proteome</keyword>
<keyword evidence="3" id="KW-0472">Membrane</keyword>
<evidence type="ECO:0000256" key="2">
    <source>
        <dbReference type="SAM" id="MobiDB-lite"/>
    </source>
</evidence>
<gene>
    <name evidence="4" type="ORF">HDF16_004586</name>
</gene>
<dbReference type="InterPro" id="IPR045584">
    <property type="entry name" value="Pilin-like"/>
</dbReference>
<protein>
    <submittedName>
        <fullName evidence="4">General secretion pathway protein G</fullName>
    </submittedName>
</protein>
<evidence type="ECO:0000313" key="4">
    <source>
        <dbReference type="EMBL" id="MBB5059857.1"/>
    </source>
</evidence>
<dbReference type="SUPFAM" id="SSF54523">
    <property type="entry name" value="Pili subunits"/>
    <property type="match status" value="1"/>
</dbReference>
<dbReference type="InterPro" id="IPR012902">
    <property type="entry name" value="N_methyl_site"/>
</dbReference>
<sequence length="144" mass="15361">MVIQTTASGRRAAAARGGEQGFTLLELMIVMIIIGVLAAIAVPSYLASVRKAKEAVLKEDLHTMRSAIDSYTVDKAKAPQSLNDLVESGYLKAIPKDPLTSRTDTWIADQSDTLTSVDETQSGISDVHSGAQETSSEGTAYSTW</sequence>
<dbReference type="AlphaFoldDB" id="A0A7W7ZH93"/>
<dbReference type="GO" id="GO:0015628">
    <property type="term" value="P:protein secretion by the type II secretion system"/>
    <property type="evidence" value="ECO:0007669"/>
    <property type="project" value="InterPro"/>
</dbReference>
<keyword evidence="1" id="KW-0488">Methylation</keyword>